<evidence type="ECO:0000313" key="2">
    <source>
        <dbReference type="EMBL" id="ALO60325.1"/>
    </source>
</evidence>
<dbReference type="InParanoid" id="A0A0S2LHX2"/>
<dbReference type="PaxDb" id="214684-A0A0S2LHX2"/>
<dbReference type="GeneID" id="36392679"/>
<gene>
    <name evidence="2" type="ordered locus">CNA04015</name>
</gene>
<evidence type="ECO:0000313" key="3">
    <source>
        <dbReference type="Proteomes" id="UP000002149"/>
    </source>
</evidence>
<protein>
    <submittedName>
        <fullName evidence="2">Uncharacterized protein</fullName>
    </submittedName>
</protein>
<dbReference type="EMBL" id="AE017341">
    <property type="protein sequence ID" value="ALO60325.1"/>
    <property type="molecule type" value="Genomic_DNA"/>
</dbReference>
<organism evidence="2 3">
    <name type="scientific">Cryptococcus deneoformans (strain JEC21 / ATCC MYA-565)</name>
    <name type="common">Cryptococcus neoformans var. neoformans serotype D</name>
    <dbReference type="NCBI Taxonomy" id="214684"/>
    <lineage>
        <taxon>Eukaryota</taxon>
        <taxon>Fungi</taxon>
        <taxon>Dikarya</taxon>
        <taxon>Basidiomycota</taxon>
        <taxon>Agaricomycotina</taxon>
        <taxon>Tremellomycetes</taxon>
        <taxon>Tremellales</taxon>
        <taxon>Cryptococcaceae</taxon>
        <taxon>Cryptococcus</taxon>
        <taxon>Cryptococcus neoformans species complex</taxon>
    </lineage>
</organism>
<sequence>MPTEVTPSPHQLAVNAAFYHGWSSMPSSGPAQASDLLPIRHIPGSVMPNGLRNPWAHYHGETYAPSAHVAAVQGEHRFAGSDSYVGGGGSMIEGRAMSFAGGGGGSVIAPSSVSLGGYREDDGWNGSMGRVHAGHAPDMSSTAGAISYVTPVGGAGGWLNQPASWGNHARMTPTVVAALAGSEVVHPVYGQSPSYSPIGGHHRSSSVPSSRRRNSVVEDCSPCHSYVKSGHTRRTSTPVPIHAGSPMRRMKELPCDQGLKRSGSRRRIRRYSGTNYPE</sequence>
<accession>A0A0S2LHX2</accession>
<name>A0A0S2LHX2_CRYD1</name>
<reference evidence="2 3" key="1">
    <citation type="journal article" date="2005" name="Science">
        <title>The genome of the basidiomycetous yeast and human pathogen Cryptococcus neoformans.</title>
        <authorList>
            <person name="Loftus B.J."/>
            <person name="Fung E."/>
            <person name="Roncaglia P."/>
            <person name="Rowley D."/>
            <person name="Amedeo P."/>
            <person name="Bruno D."/>
            <person name="Vamathevan J."/>
            <person name="Miranda M."/>
            <person name="Anderson I.J."/>
            <person name="Fraser J.A."/>
            <person name="Allen J.E."/>
            <person name="Bosdet I.E."/>
            <person name="Brent M.R."/>
            <person name="Chiu R."/>
            <person name="Doering T.L."/>
            <person name="Donlin M.J."/>
            <person name="D'Souza C.A."/>
            <person name="Fox D.S."/>
            <person name="Grinberg V."/>
            <person name="Fu J."/>
            <person name="Fukushima M."/>
            <person name="Haas B.J."/>
            <person name="Huang J.C."/>
            <person name="Janbon G."/>
            <person name="Jones S.J."/>
            <person name="Koo H.L."/>
            <person name="Krzywinski M.I."/>
            <person name="Kwon-Chung J.K."/>
            <person name="Lengeler K.B."/>
            <person name="Maiti R."/>
            <person name="Marra M.A."/>
            <person name="Marra R.E."/>
            <person name="Mathewson C.A."/>
            <person name="Mitchell T.G."/>
            <person name="Pertea M."/>
            <person name="Riggs F.R."/>
            <person name="Salzberg S.L."/>
            <person name="Schein J.E."/>
            <person name="Shvartsbeyn A."/>
            <person name="Shin H."/>
            <person name="Shumway M."/>
            <person name="Specht C.A."/>
            <person name="Suh B.B."/>
            <person name="Tenney A."/>
            <person name="Utterback T.R."/>
            <person name="Wickes B.L."/>
            <person name="Wortman J.R."/>
            <person name="Wye N.H."/>
            <person name="Kronstad J.W."/>
            <person name="Lodge J.K."/>
            <person name="Heitman J."/>
            <person name="Davis R.W."/>
            <person name="Fraser C.M."/>
            <person name="Hyman R.W."/>
        </authorList>
    </citation>
    <scope>NUCLEOTIDE SEQUENCE [LARGE SCALE GENOMIC DNA]</scope>
    <source>
        <strain evidence="3">JEC21 / ATCC MYA-565</strain>
    </source>
</reference>
<dbReference type="Proteomes" id="UP000002149">
    <property type="component" value="Chromosome 1"/>
</dbReference>
<feature type="region of interest" description="Disordered" evidence="1">
    <location>
        <begin position="193"/>
        <end position="278"/>
    </location>
</feature>
<evidence type="ECO:0000256" key="1">
    <source>
        <dbReference type="SAM" id="MobiDB-lite"/>
    </source>
</evidence>
<feature type="compositionally biased region" description="Basic residues" evidence="1">
    <location>
        <begin position="200"/>
        <end position="214"/>
    </location>
</feature>
<proteinExistence type="predicted"/>
<dbReference type="VEuPathDB" id="FungiDB:CNA04015"/>
<dbReference type="OrthoDB" id="2562154at2759"/>
<dbReference type="KEGG" id="cne:CNA04015"/>
<dbReference type="RefSeq" id="XP_024514151.1">
    <property type="nucleotide sequence ID" value="XM_024656079.1"/>
</dbReference>
<dbReference type="AlphaFoldDB" id="A0A0S2LHX2"/>
<keyword evidence="3" id="KW-1185">Reference proteome</keyword>